<evidence type="ECO:0000313" key="1">
    <source>
        <dbReference type="EMBL" id="AIW01845.1"/>
    </source>
</evidence>
<sequence>MTGSNPNIDPNTVALFTEIRFYMARAFFACAFADQAEDAGQPLQGEILDQLPQGWGADWAPFHAADTLIAQLVTGVKAGYRSEKVQKATPVEIIGALFKACKSRHGGRAYDREATAENFGHYLAMGAMGTGVGMECFGPDVAKYFEGLPYVEFGSHSLSKDYF</sequence>
<dbReference type="Proteomes" id="UP000203203">
    <property type="component" value="Segment"/>
</dbReference>
<accession>A0A0K0L9M1</accession>
<organism evidence="1 2">
    <name type="scientific">Pseudomonas phage vB_PaeM_PS24</name>
    <dbReference type="NCBI Taxonomy" id="1542092"/>
    <lineage>
        <taxon>Viruses</taxon>
        <taxon>Duplodnaviria</taxon>
        <taxon>Heunggongvirae</taxon>
        <taxon>Uroviricota</taxon>
        <taxon>Caudoviricetes</taxon>
        <taxon>Vandenendeviridae</taxon>
        <taxon>Nankokuvirus</taxon>
        <taxon>Nankokuvirus PS24</taxon>
    </lineage>
</organism>
<evidence type="ECO:0000313" key="2">
    <source>
        <dbReference type="Proteomes" id="UP000203203"/>
    </source>
</evidence>
<dbReference type="EMBL" id="KM434186">
    <property type="protein sequence ID" value="AIW01845.1"/>
    <property type="molecule type" value="Genomic_DNA"/>
</dbReference>
<proteinExistence type="predicted"/>
<reference evidence="2" key="1">
    <citation type="submission" date="2014-08" db="EMBL/GenBank/DDBJ databases">
        <authorList>
            <person name="Gozdek A."/>
            <person name="Dabrowski K."/>
            <person name="Lobocka M."/>
        </authorList>
    </citation>
    <scope>NUCLEOTIDE SEQUENCE [LARGE SCALE GENOMIC DNA]</scope>
</reference>
<gene>
    <name evidence="1" type="ORF">vB_PaeM_PS2400143</name>
</gene>
<keyword evidence="2" id="KW-1185">Reference proteome</keyword>
<name>A0A0K0L9M1_9CAUD</name>
<protein>
    <submittedName>
        <fullName evidence="1">Uncharacterized protein</fullName>
    </submittedName>
</protein>
<dbReference type="GeneID" id="26632719"/>
<dbReference type="KEGG" id="vg:26632719"/>
<dbReference type="RefSeq" id="YP_009206105.1">
    <property type="nucleotide sequence ID" value="NC_028882.1"/>
</dbReference>